<organism evidence="1 2">
    <name type="scientific">Cryptosporidium muris (strain RN66)</name>
    <dbReference type="NCBI Taxonomy" id="441375"/>
    <lineage>
        <taxon>Eukaryota</taxon>
        <taxon>Sar</taxon>
        <taxon>Alveolata</taxon>
        <taxon>Apicomplexa</taxon>
        <taxon>Conoidasida</taxon>
        <taxon>Coccidia</taxon>
        <taxon>Eucoccidiorida</taxon>
        <taxon>Eimeriorina</taxon>
        <taxon>Cryptosporidiidae</taxon>
        <taxon>Cryptosporidium</taxon>
    </lineage>
</organism>
<accession>B6AFB8</accession>
<dbReference type="EMBL" id="DS989731">
    <property type="protein sequence ID" value="EEA06909.1"/>
    <property type="molecule type" value="Genomic_DNA"/>
</dbReference>
<name>B6AFB8_CRYMR</name>
<dbReference type="OrthoDB" id="340498at2759"/>
<gene>
    <name evidence="1" type="ORF">CMU_032940</name>
</gene>
<reference evidence="1" key="1">
    <citation type="submission" date="2008-06" db="EMBL/GenBank/DDBJ databases">
        <authorList>
            <person name="Lorenzi H."/>
            <person name="Inman J."/>
            <person name="Miller J."/>
            <person name="Schobel S."/>
            <person name="Amedeo P."/>
            <person name="Caler E.V."/>
            <person name="da Silva J."/>
        </authorList>
    </citation>
    <scope>NUCLEOTIDE SEQUENCE [LARGE SCALE GENOMIC DNA]</scope>
    <source>
        <strain evidence="1">RN66</strain>
    </source>
</reference>
<evidence type="ECO:0000313" key="2">
    <source>
        <dbReference type="Proteomes" id="UP000001460"/>
    </source>
</evidence>
<dbReference type="Proteomes" id="UP000001460">
    <property type="component" value="Unassembled WGS sequence"/>
</dbReference>
<sequence>MNFKIEAENTLNDDENAYTCFNCNNKTSKHREIQFLLEHLSLQNDAFSSSNKQLMIIYKQLQIQMNYLMNLIGIISYITTEPFNNSDPYPYFKEILPTISTTYSTKSCESNIDLEHYNYNYKELLNNCKLLWFQTFYNILEFYLEKEECICNKFRASLIQDEIKPLYFELNIKVESCEEVNSDFVINLIHNEIIKTADTIQNSNYIKEILRNILNFFCEDEITLCNVILYSDNNNIVKYTNHYFQNKVESQSAFIFGICKKNMIYGNSLTDFNHSRYIEFSKSIIYNKTNQRFLICNKSKELCWSDRVNDINQHLIEDFFFLFALENSNIKLYNSIILCFNSILSRLISGYLELSNDSENFDRSSIFEFNNMKIPSPCSKFLNKFISILNTIYPINNYKSYYNQYKRKSSFDNNTEYNSEIFLKNIDTFNNDKEKYQNEILKRQETLSDCDIDNMTTVSDFISSYSAAEDNIDSTYTFLLEDFFLNNKYSEFPNSEWIILD</sequence>
<dbReference type="AlphaFoldDB" id="B6AFB8"/>
<dbReference type="VEuPathDB" id="CryptoDB:CMU_032940"/>
<protein>
    <submittedName>
        <fullName evidence="1">Uncharacterized protein</fullName>
    </submittedName>
</protein>
<proteinExistence type="predicted"/>
<dbReference type="GeneID" id="6996352"/>
<evidence type="ECO:0000313" key="1">
    <source>
        <dbReference type="EMBL" id="EEA06909.1"/>
    </source>
</evidence>
<dbReference type="RefSeq" id="XP_002141258.1">
    <property type="nucleotide sequence ID" value="XM_002141222.1"/>
</dbReference>
<keyword evidence="2" id="KW-1185">Reference proteome</keyword>